<keyword evidence="1" id="KW-0560">Oxidoreductase</keyword>
<dbReference type="InterPro" id="IPR001763">
    <property type="entry name" value="Rhodanese-like_dom"/>
</dbReference>
<evidence type="ECO:0000256" key="1">
    <source>
        <dbReference type="ARBA" id="ARBA00023002"/>
    </source>
</evidence>
<organism evidence="3 4">
    <name type="scientific">Vibrio maritimus</name>
    <dbReference type="NCBI Taxonomy" id="990268"/>
    <lineage>
        <taxon>Bacteria</taxon>
        <taxon>Pseudomonadati</taxon>
        <taxon>Pseudomonadota</taxon>
        <taxon>Gammaproteobacteria</taxon>
        <taxon>Vibrionales</taxon>
        <taxon>Vibrionaceae</taxon>
        <taxon>Vibrio</taxon>
    </lineage>
</organism>
<dbReference type="InterPro" id="IPR006076">
    <property type="entry name" value="FAD-dep_OxRdtase"/>
</dbReference>
<dbReference type="GO" id="GO:0005737">
    <property type="term" value="C:cytoplasm"/>
    <property type="evidence" value="ECO:0007669"/>
    <property type="project" value="TreeGrafter"/>
</dbReference>
<dbReference type="InterPro" id="IPR036188">
    <property type="entry name" value="FAD/NAD-bd_sf"/>
</dbReference>
<dbReference type="Proteomes" id="UP000029228">
    <property type="component" value="Unassembled WGS sequence"/>
</dbReference>
<reference evidence="3 4" key="1">
    <citation type="submission" date="2014-09" db="EMBL/GenBank/DDBJ databases">
        <title>Vibrio maritimus JCM 19235. (C45) whole genome shotgun sequence.</title>
        <authorList>
            <person name="Sawabe T."/>
            <person name="Meirelles P."/>
            <person name="Nakanishi M."/>
            <person name="Sayaka M."/>
            <person name="Hattori M."/>
            <person name="Ohkuma M."/>
        </authorList>
    </citation>
    <scope>NUCLEOTIDE SEQUENCE [LARGE SCALE GENOMIC DNA]</scope>
    <source>
        <strain evidence="4">JCM19235</strain>
    </source>
</reference>
<comment type="caution">
    <text evidence="3">The sequence shown here is derived from an EMBL/GenBank/DDBJ whole genome shotgun (WGS) entry which is preliminary data.</text>
</comment>
<dbReference type="Pfam" id="PF01266">
    <property type="entry name" value="DAO"/>
    <property type="match status" value="1"/>
</dbReference>
<accession>A0A090RRZ0</accession>
<dbReference type="STRING" id="990268.JCM19235_6564"/>
<protein>
    <submittedName>
        <fullName evidence="3">Glycine/D-amino acid oxidase</fullName>
    </submittedName>
</protein>
<dbReference type="Gene3D" id="3.50.50.60">
    <property type="entry name" value="FAD/NAD(P)-binding domain"/>
    <property type="match status" value="1"/>
</dbReference>
<feature type="domain" description="Rhodanese" evidence="2">
    <location>
        <begin position="31"/>
        <end position="73"/>
    </location>
</feature>
<evidence type="ECO:0000313" key="3">
    <source>
        <dbReference type="EMBL" id="GAL18011.1"/>
    </source>
</evidence>
<evidence type="ECO:0000313" key="4">
    <source>
        <dbReference type="Proteomes" id="UP000029228"/>
    </source>
</evidence>
<proteinExistence type="predicted"/>
<gene>
    <name evidence="3" type="ORF">JCM19235_6564</name>
</gene>
<dbReference type="SUPFAM" id="SSF51905">
    <property type="entry name" value="FAD/NAD(P)-binding domain"/>
    <property type="match status" value="1"/>
</dbReference>
<dbReference type="EMBL" id="BBMR01000002">
    <property type="protein sequence ID" value="GAL18011.1"/>
    <property type="molecule type" value="Genomic_DNA"/>
</dbReference>
<dbReference type="OrthoDB" id="311718at2"/>
<dbReference type="PANTHER" id="PTHR13847">
    <property type="entry name" value="SARCOSINE DEHYDROGENASE-RELATED"/>
    <property type="match status" value="1"/>
</dbReference>
<name>A0A090RRZ0_9VIBR</name>
<evidence type="ECO:0000259" key="2">
    <source>
        <dbReference type="PROSITE" id="PS50206"/>
    </source>
</evidence>
<keyword evidence="4" id="KW-1185">Reference proteome</keyword>
<dbReference type="Gene3D" id="3.30.9.10">
    <property type="entry name" value="D-Amino Acid Oxidase, subunit A, domain 2"/>
    <property type="match status" value="1"/>
</dbReference>
<dbReference type="AlphaFoldDB" id="A0A090RRZ0"/>
<dbReference type="PROSITE" id="PS50206">
    <property type="entry name" value="RHODANESE_3"/>
    <property type="match status" value="1"/>
</dbReference>
<sequence length="425" mass="46827">MKVKHTDSYYAASRNQQFDFPKLMGDQIADVCVIGSGITGATAALELANKGFKVIVLEANRVGWGASGRSGGQAIFGWASEQDTLEKLVGKSDARKLWDISVEALALTKSNINKYNIDCDWRDGMVHVGVKPRHDKELKAWYDDLTENYGYESLEMWDQEKTRHHIASQKYTSGMFDSNSGHLHPLNYTLGLVNAAKQAGAEFYEDSAVTKIEHGDPATLFTKNGTVKANHVILACNAYMDGLETKLENKVMPVGTYICATEPLGEDVTGALMKDHIAACDINFVLDYFRCSGDHRMLFGGRVSYSGVAPFNLEKAMRGRMVDIFPQLSDAKIDYAWGGNVAITMNRAPHFGRLKPNVYFAQGFSGHGIAATGMAGTLMAECVATTAERFAIFDKIPHMPFPGGRLFKTPALVLAMSYYRVRDIL</sequence>
<dbReference type="GO" id="GO:0016491">
    <property type="term" value="F:oxidoreductase activity"/>
    <property type="evidence" value="ECO:0007669"/>
    <property type="project" value="UniProtKB-KW"/>
</dbReference>
<dbReference type="PANTHER" id="PTHR13847:SF281">
    <property type="entry name" value="FAD DEPENDENT OXIDOREDUCTASE DOMAIN-CONTAINING PROTEIN"/>
    <property type="match status" value="1"/>
</dbReference>